<sequence>MDMRSYIADFIYQKKMFANKNFICPLCNAQQQQKVAIASIQNFIYLDSNMLSYMFKDLFYTQGTKIFKYKDESYMRQKFMDRQKIRREDYIATQKDSQTEFTNLYCVVNQNLRIKEPLVLSNCPQKHIVDFKSFYEELKKIDFDIETKGLILCRCHTCNAKPIKTITSNIHFHEAFYEALNKFCKIENYTQMKSFTYQFQNKVEDGYIVRSVIFNHPKIKIVKQPKQGDIQNLRNAKTNEGFVDLMNDEEYQKFFGTTQIQGIQVYLKRYQFKH</sequence>
<evidence type="ECO:0000313" key="2">
    <source>
        <dbReference type="Proteomes" id="UP000692954"/>
    </source>
</evidence>
<comment type="caution">
    <text evidence="1">The sequence shown here is derived from an EMBL/GenBank/DDBJ whole genome shotgun (WGS) entry which is preliminary data.</text>
</comment>
<evidence type="ECO:0000313" key="1">
    <source>
        <dbReference type="EMBL" id="CAD8124573.1"/>
    </source>
</evidence>
<protein>
    <submittedName>
        <fullName evidence="1">Uncharacterized protein</fullName>
    </submittedName>
</protein>
<name>A0A8S1RB11_9CILI</name>
<dbReference type="EMBL" id="CAJJDN010000152">
    <property type="protein sequence ID" value="CAD8124573.1"/>
    <property type="molecule type" value="Genomic_DNA"/>
</dbReference>
<dbReference type="Proteomes" id="UP000692954">
    <property type="component" value="Unassembled WGS sequence"/>
</dbReference>
<proteinExistence type="predicted"/>
<reference evidence="1" key="1">
    <citation type="submission" date="2021-01" db="EMBL/GenBank/DDBJ databases">
        <authorList>
            <consortium name="Genoscope - CEA"/>
            <person name="William W."/>
        </authorList>
    </citation>
    <scope>NUCLEOTIDE SEQUENCE</scope>
</reference>
<dbReference type="AlphaFoldDB" id="A0A8S1RB11"/>
<gene>
    <name evidence="1" type="ORF">PSON_ATCC_30995.1.T1520038</name>
</gene>
<accession>A0A8S1RB11</accession>
<keyword evidence="2" id="KW-1185">Reference proteome</keyword>
<organism evidence="1 2">
    <name type="scientific">Paramecium sonneborni</name>
    <dbReference type="NCBI Taxonomy" id="65129"/>
    <lineage>
        <taxon>Eukaryota</taxon>
        <taxon>Sar</taxon>
        <taxon>Alveolata</taxon>
        <taxon>Ciliophora</taxon>
        <taxon>Intramacronucleata</taxon>
        <taxon>Oligohymenophorea</taxon>
        <taxon>Peniculida</taxon>
        <taxon>Parameciidae</taxon>
        <taxon>Paramecium</taxon>
    </lineage>
</organism>
<dbReference type="OrthoDB" id="10477115at2759"/>